<keyword evidence="1" id="KW-0472">Membrane</keyword>
<dbReference type="AlphaFoldDB" id="A0A3E0VUA1"/>
<accession>A0A3E0VUA1</accession>
<gene>
    <name evidence="2" type="ORF">B7R22_12160</name>
</gene>
<comment type="caution">
    <text evidence="2">The sequence shown here is derived from an EMBL/GenBank/DDBJ whole genome shotgun (WGS) entry which is preliminary data.</text>
</comment>
<protein>
    <submittedName>
        <fullName evidence="2">Uncharacterized protein</fullName>
    </submittedName>
</protein>
<reference evidence="2 3" key="1">
    <citation type="submission" date="2017-04" db="EMBL/GenBank/DDBJ databases">
        <title>Comparative genome analysis of Subtercola boreus.</title>
        <authorList>
            <person name="Cho Y.-J."/>
            <person name="Cho A."/>
            <person name="Kim O.-S."/>
            <person name="Lee J.-I."/>
        </authorList>
    </citation>
    <scope>NUCLEOTIDE SEQUENCE [LARGE SCALE GENOMIC DNA]</scope>
    <source>
        <strain evidence="2 3">P27479</strain>
    </source>
</reference>
<proteinExistence type="predicted"/>
<dbReference type="RefSeq" id="WP_116412015.1">
    <property type="nucleotide sequence ID" value="NZ_NBXB01000034.1"/>
</dbReference>
<keyword evidence="1" id="KW-0812">Transmembrane</keyword>
<evidence type="ECO:0000256" key="1">
    <source>
        <dbReference type="SAM" id="Phobius"/>
    </source>
</evidence>
<dbReference type="OrthoDB" id="4978814at2"/>
<feature type="transmembrane region" description="Helical" evidence="1">
    <location>
        <begin position="146"/>
        <end position="165"/>
    </location>
</feature>
<feature type="transmembrane region" description="Helical" evidence="1">
    <location>
        <begin position="177"/>
        <end position="196"/>
    </location>
</feature>
<dbReference type="EMBL" id="NBXB01000034">
    <property type="protein sequence ID" value="RFA13426.1"/>
    <property type="molecule type" value="Genomic_DNA"/>
</dbReference>
<organism evidence="2 3">
    <name type="scientific">Subtercola boreus</name>
    <dbReference type="NCBI Taxonomy" id="120213"/>
    <lineage>
        <taxon>Bacteria</taxon>
        <taxon>Bacillati</taxon>
        <taxon>Actinomycetota</taxon>
        <taxon>Actinomycetes</taxon>
        <taxon>Micrococcales</taxon>
        <taxon>Microbacteriaceae</taxon>
        <taxon>Subtercola</taxon>
    </lineage>
</organism>
<dbReference type="Proteomes" id="UP000256541">
    <property type="component" value="Unassembled WGS sequence"/>
</dbReference>
<feature type="transmembrane region" description="Helical" evidence="1">
    <location>
        <begin position="115"/>
        <end position="140"/>
    </location>
</feature>
<evidence type="ECO:0000313" key="2">
    <source>
        <dbReference type="EMBL" id="RFA13426.1"/>
    </source>
</evidence>
<name>A0A3E0VUA1_9MICO</name>
<keyword evidence="1" id="KW-1133">Transmembrane helix</keyword>
<sequence length="197" mass="21137">MTTEPETAGADASRAAADDDLRAADIAAAEEKRPPTRWESIRHRIVTPQAIYGTLLVSAIIGTAEDGETDFEILRTTVPTLLVFWTAHVFAEAIAHYGKHGRDRITLREALKFSIGFSSGLLYAGIIPCGLLLVGAVGLLEEDVAYAFSLLIPVFLLGALGWFAIGDRGGAWHAKLLAGFLTGLLGLVVILLKIVFH</sequence>
<evidence type="ECO:0000313" key="3">
    <source>
        <dbReference type="Proteomes" id="UP000256541"/>
    </source>
</evidence>